<dbReference type="EMBL" id="PJQY01001849">
    <property type="protein sequence ID" value="PQP99011.1"/>
    <property type="molecule type" value="Genomic_DNA"/>
</dbReference>
<organism evidence="1 2">
    <name type="scientific">Prunus yedoensis var. nudiflora</name>
    <dbReference type="NCBI Taxonomy" id="2094558"/>
    <lineage>
        <taxon>Eukaryota</taxon>
        <taxon>Viridiplantae</taxon>
        <taxon>Streptophyta</taxon>
        <taxon>Embryophyta</taxon>
        <taxon>Tracheophyta</taxon>
        <taxon>Spermatophyta</taxon>
        <taxon>Magnoliopsida</taxon>
        <taxon>eudicotyledons</taxon>
        <taxon>Gunneridae</taxon>
        <taxon>Pentapetalae</taxon>
        <taxon>rosids</taxon>
        <taxon>fabids</taxon>
        <taxon>Rosales</taxon>
        <taxon>Rosaceae</taxon>
        <taxon>Amygdaloideae</taxon>
        <taxon>Amygdaleae</taxon>
        <taxon>Prunus</taxon>
    </lineage>
</organism>
<comment type="caution">
    <text evidence="1">The sequence shown here is derived from an EMBL/GenBank/DDBJ whole genome shotgun (WGS) entry which is preliminary data.</text>
</comment>
<evidence type="ECO:0000313" key="2">
    <source>
        <dbReference type="Proteomes" id="UP000250321"/>
    </source>
</evidence>
<dbReference type="OrthoDB" id="1785717at2759"/>
<dbReference type="Proteomes" id="UP000250321">
    <property type="component" value="Unassembled WGS sequence"/>
</dbReference>
<protein>
    <submittedName>
        <fullName evidence="1">Uncharacterized protein</fullName>
    </submittedName>
</protein>
<dbReference type="AlphaFoldDB" id="A0A314XX22"/>
<proteinExistence type="predicted"/>
<gene>
    <name evidence="1" type="ORF">Pyn_22990</name>
</gene>
<reference evidence="1 2" key="1">
    <citation type="submission" date="2018-02" db="EMBL/GenBank/DDBJ databases">
        <title>Draft genome of wild Prunus yedoensis var. nudiflora.</title>
        <authorList>
            <person name="Baek S."/>
            <person name="Kim J.-H."/>
            <person name="Choi K."/>
            <person name="Kim G.-B."/>
            <person name="Cho A."/>
            <person name="Jang H."/>
            <person name="Shin C.-H."/>
            <person name="Yu H.-J."/>
            <person name="Mun J.-H."/>
        </authorList>
    </citation>
    <scope>NUCLEOTIDE SEQUENCE [LARGE SCALE GENOMIC DNA]</scope>
    <source>
        <strain evidence="2">cv. Jeju island</strain>
        <tissue evidence="1">Leaf</tissue>
    </source>
</reference>
<name>A0A314XX22_PRUYE</name>
<sequence length="70" mass="7707">MEFYLKEGVEVETHQKTPNASMRLGLIDGNVMAVEVLAIHAFDRILHGILVVEGDEAEAPGLPISRSFMI</sequence>
<accession>A0A314XX22</accession>
<evidence type="ECO:0000313" key="1">
    <source>
        <dbReference type="EMBL" id="PQP99011.1"/>
    </source>
</evidence>
<keyword evidence="2" id="KW-1185">Reference proteome</keyword>